<organism evidence="11 12">
    <name type="scientific">Tateyamaria armeniaca</name>
    <dbReference type="NCBI Taxonomy" id="2518930"/>
    <lineage>
        <taxon>Bacteria</taxon>
        <taxon>Pseudomonadati</taxon>
        <taxon>Pseudomonadota</taxon>
        <taxon>Alphaproteobacteria</taxon>
        <taxon>Rhodobacterales</taxon>
        <taxon>Roseobacteraceae</taxon>
        <taxon>Tateyamaria</taxon>
    </lineage>
</organism>
<evidence type="ECO:0000256" key="1">
    <source>
        <dbReference type="ARBA" id="ARBA00004377"/>
    </source>
</evidence>
<evidence type="ECO:0000256" key="3">
    <source>
        <dbReference type="ARBA" id="ARBA00022448"/>
    </source>
</evidence>
<sequence length="393" mass="43393">MTMASASLGAQLEADMRGPARVIYLCGAAVVVFVLWAAFAWVDEIVRGQGEMISSSRPQIIQNLEGGILAELSVSEGDIVNRGEVLARLESTQFQSQADDLQNQITALTVRQLRLEAELAGQFDFTIPEDLGAQMQGLLASERALLNARQTDFLSRREGAQRVLDQAAKERALLEDLLERNIVALIEVTRARKAHADARIKLDEIMTSTELERAQAYSDTLKELGTLRQNFKAAQDQLNRTALVSPMRGVVNNLSVTTIGGVVRPGEEIMQIIPLDEELFVEARVSPKDIAGVRPGQEATIKLSAYDYTIYGSLKGQVRLISADTFKDERKADGDPHYKVTLGVDTSDLSVRQRSIAIRPGMQAEVELHTGSKTVLQYLLKPLYKSREAFREP</sequence>
<protein>
    <recommendedName>
        <fullName evidence="9">Membrane fusion protein (MFP) family protein</fullName>
    </recommendedName>
</protein>
<dbReference type="PRINTS" id="PR01490">
    <property type="entry name" value="RTXTOXIND"/>
</dbReference>
<dbReference type="RefSeq" id="WP_407593945.1">
    <property type="nucleotide sequence ID" value="NZ_JBHDIY010000002.1"/>
</dbReference>
<keyword evidence="5 9" id="KW-0997">Cell inner membrane</keyword>
<evidence type="ECO:0000256" key="4">
    <source>
        <dbReference type="ARBA" id="ARBA00022475"/>
    </source>
</evidence>
<evidence type="ECO:0000313" key="11">
    <source>
        <dbReference type="EMBL" id="MFL4472069.1"/>
    </source>
</evidence>
<reference evidence="11 12" key="1">
    <citation type="submission" date="2024-08" db="EMBL/GenBank/DDBJ databases">
        <title>Tateyamaria sp. nov., isolated from marine algae.</title>
        <authorList>
            <person name="Choi B.J."/>
            <person name="Kim J.M."/>
            <person name="Lee J.K."/>
            <person name="Choi D.G."/>
            <person name="Bayburt H."/>
            <person name="Baek J.H."/>
            <person name="Han D.M."/>
            <person name="Jeon C.O."/>
        </authorList>
    </citation>
    <scope>NUCLEOTIDE SEQUENCE [LARGE SCALE GENOMIC DNA]</scope>
    <source>
        <strain evidence="11 12">KMU-156</strain>
    </source>
</reference>
<evidence type="ECO:0000259" key="10">
    <source>
        <dbReference type="Pfam" id="PF26002"/>
    </source>
</evidence>
<dbReference type="InterPro" id="IPR050739">
    <property type="entry name" value="MFP"/>
</dbReference>
<evidence type="ECO:0000313" key="12">
    <source>
        <dbReference type="Proteomes" id="UP001627408"/>
    </source>
</evidence>
<comment type="similarity">
    <text evidence="2 9">Belongs to the membrane fusion protein (MFP) (TC 8.A.1) family.</text>
</comment>
<keyword evidence="4 9" id="KW-1003">Cell membrane</keyword>
<dbReference type="Proteomes" id="UP001627408">
    <property type="component" value="Unassembled WGS sequence"/>
</dbReference>
<keyword evidence="7 9" id="KW-1133">Transmembrane helix</keyword>
<dbReference type="InterPro" id="IPR006144">
    <property type="entry name" value="Secretion_HlyD_CS"/>
</dbReference>
<evidence type="ECO:0000256" key="9">
    <source>
        <dbReference type="RuleBase" id="RU365093"/>
    </source>
</evidence>
<keyword evidence="3 9" id="KW-0813">Transport</keyword>
<comment type="subcellular location">
    <subcellularLocation>
        <location evidence="1 9">Cell inner membrane</location>
        <topology evidence="1 9">Single-pass membrane protein</topology>
    </subcellularLocation>
</comment>
<feature type="domain" description="AprE-like beta-barrel" evidence="10">
    <location>
        <begin position="279"/>
        <end position="371"/>
    </location>
</feature>
<evidence type="ECO:0000256" key="5">
    <source>
        <dbReference type="ARBA" id="ARBA00022519"/>
    </source>
</evidence>
<evidence type="ECO:0000256" key="6">
    <source>
        <dbReference type="ARBA" id="ARBA00022692"/>
    </source>
</evidence>
<keyword evidence="12" id="KW-1185">Reference proteome</keyword>
<dbReference type="PANTHER" id="PTHR30386">
    <property type="entry name" value="MEMBRANE FUSION SUBUNIT OF EMRAB-TOLC MULTIDRUG EFFLUX PUMP"/>
    <property type="match status" value="1"/>
</dbReference>
<dbReference type="Pfam" id="PF26002">
    <property type="entry name" value="Beta-barrel_AprE"/>
    <property type="match status" value="1"/>
</dbReference>
<dbReference type="EMBL" id="JBHDIY010000002">
    <property type="protein sequence ID" value="MFL4472069.1"/>
    <property type="molecule type" value="Genomic_DNA"/>
</dbReference>
<dbReference type="InterPro" id="IPR058982">
    <property type="entry name" value="Beta-barrel_AprE"/>
</dbReference>
<dbReference type="NCBIfam" id="TIGR01843">
    <property type="entry name" value="type_I_hlyD"/>
    <property type="match status" value="1"/>
</dbReference>
<keyword evidence="6 9" id="KW-0812">Transmembrane</keyword>
<dbReference type="Gene3D" id="2.40.30.170">
    <property type="match status" value="1"/>
</dbReference>
<feature type="transmembrane region" description="Helical" evidence="9">
    <location>
        <begin position="21"/>
        <end position="42"/>
    </location>
</feature>
<dbReference type="InterPro" id="IPR010129">
    <property type="entry name" value="T1SS_HlyD"/>
</dbReference>
<evidence type="ECO:0000256" key="2">
    <source>
        <dbReference type="ARBA" id="ARBA00009477"/>
    </source>
</evidence>
<accession>A0ABW8V1F2</accession>
<keyword evidence="8 9" id="KW-0472">Membrane</keyword>
<dbReference type="PANTHER" id="PTHR30386:SF26">
    <property type="entry name" value="TRANSPORT PROTEIN COMB"/>
    <property type="match status" value="1"/>
</dbReference>
<evidence type="ECO:0000256" key="7">
    <source>
        <dbReference type="ARBA" id="ARBA00022989"/>
    </source>
</evidence>
<proteinExistence type="inferred from homology"/>
<name>A0ABW8V1F2_9RHOB</name>
<comment type="caution">
    <text evidence="11">The sequence shown here is derived from an EMBL/GenBank/DDBJ whole genome shotgun (WGS) entry which is preliminary data.</text>
</comment>
<dbReference type="PROSITE" id="PS00543">
    <property type="entry name" value="HLYD_FAMILY"/>
    <property type="match status" value="1"/>
</dbReference>
<evidence type="ECO:0000256" key="8">
    <source>
        <dbReference type="ARBA" id="ARBA00023136"/>
    </source>
</evidence>
<gene>
    <name evidence="11" type="ORF">ACERZ8_20105</name>
</gene>
<dbReference type="Gene3D" id="2.40.50.100">
    <property type="match status" value="1"/>
</dbReference>